<feature type="compositionally biased region" description="Basic residues" evidence="1">
    <location>
        <begin position="138"/>
        <end position="147"/>
    </location>
</feature>
<keyword evidence="3" id="KW-1185">Reference proteome</keyword>
<comment type="caution">
    <text evidence="2">The sequence shown here is derived from an EMBL/GenBank/DDBJ whole genome shotgun (WGS) entry which is preliminary data.</text>
</comment>
<feature type="compositionally biased region" description="Polar residues" evidence="1">
    <location>
        <begin position="205"/>
        <end position="217"/>
    </location>
</feature>
<reference evidence="2" key="1">
    <citation type="journal article" date="2023" name="Science">
        <title>Genome structures resolve the early diversification of teleost fishes.</title>
        <authorList>
            <person name="Parey E."/>
            <person name="Louis A."/>
            <person name="Montfort J."/>
            <person name="Bouchez O."/>
            <person name="Roques C."/>
            <person name="Iampietro C."/>
            <person name="Lluch J."/>
            <person name="Castinel A."/>
            <person name="Donnadieu C."/>
            <person name="Desvignes T."/>
            <person name="Floi Bucao C."/>
            <person name="Jouanno E."/>
            <person name="Wen M."/>
            <person name="Mejri S."/>
            <person name="Dirks R."/>
            <person name="Jansen H."/>
            <person name="Henkel C."/>
            <person name="Chen W.J."/>
            <person name="Zahm M."/>
            <person name="Cabau C."/>
            <person name="Klopp C."/>
            <person name="Thompson A.W."/>
            <person name="Robinson-Rechavi M."/>
            <person name="Braasch I."/>
            <person name="Lecointre G."/>
            <person name="Bobe J."/>
            <person name="Postlethwait J.H."/>
            <person name="Berthelot C."/>
            <person name="Roest Crollius H."/>
            <person name="Guiguen Y."/>
        </authorList>
    </citation>
    <scope>NUCLEOTIDE SEQUENCE</scope>
    <source>
        <strain evidence="2">NC1722</strain>
    </source>
</reference>
<organism evidence="2 3">
    <name type="scientific">Aldrovandia affinis</name>
    <dbReference type="NCBI Taxonomy" id="143900"/>
    <lineage>
        <taxon>Eukaryota</taxon>
        <taxon>Metazoa</taxon>
        <taxon>Chordata</taxon>
        <taxon>Craniata</taxon>
        <taxon>Vertebrata</taxon>
        <taxon>Euteleostomi</taxon>
        <taxon>Actinopterygii</taxon>
        <taxon>Neopterygii</taxon>
        <taxon>Teleostei</taxon>
        <taxon>Notacanthiformes</taxon>
        <taxon>Halosauridae</taxon>
        <taxon>Aldrovandia</taxon>
    </lineage>
</organism>
<gene>
    <name evidence="2" type="ORF">AAFF_G00333010</name>
</gene>
<feature type="region of interest" description="Disordered" evidence="1">
    <location>
        <begin position="390"/>
        <end position="411"/>
    </location>
</feature>
<proteinExistence type="predicted"/>
<feature type="compositionally biased region" description="Pro residues" evidence="1">
    <location>
        <begin position="104"/>
        <end position="113"/>
    </location>
</feature>
<protein>
    <recommendedName>
        <fullName evidence="4">R3H and coiled-coil domain-containing protein 1-like protein</fullName>
    </recommendedName>
</protein>
<dbReference type="Gene3D" id="3.30.70.330">
    <property type="match status" value="1"/>
</dbReference>
<evidence type="ECO:0000256" key="1">
    <source>
        <dbReference type="SAM" id="MobiDB-lite"/>
    </source>
</evidence>
<feature type="compositionally biased region" description="Basic and acidic residues" evidence="1">
    <location>
        <begin position="395"/>
        <end position="411"/>
    </location>
</feature>
<dbReference type="InterPro" id="IPR039884">
    <property type="entry name" value="R3HC1/R3HCL"/>
</dbReference>
<dbReference type="InterPro" id="IPR012677">
    <property type="entry name" value="Nucleotide-bd_a/b_plait_sf"/>
</dbReference>
<dbReference type="PANTHER" id="PTHR21678:SF7">
    <property type="entry name" value="COILED-COIL DOMAIN-CONTAINING PROTEIN R3HCC1L"/>
    <property type="match status" value="1"/>
</dbReference>
<feature type="region of interest" description="Disordered" evidence="1">
    <location>
        <begin position="1"/>
        <end position="234"/>
    </location>
</feature>
<dbReference type="AlphaFoldDB" id="A0AAD7SLR4"/>
<evidence type="ECO:0000313" key="2">
    <source>
        <dbReference type="EMBL" id="KAJ8404914.1"/>
    </source>
</evidence>
<evidence type="ECO:0008006" key="4">
    <source>
        <dbReference type="Google" id="ProtNLM"/>
    </source>
</evidence>
<accession>A0AAD7SLR4</accession>
<dbReference type="EMBL" id="JAINUG010000051">
    <property type="protein sequence ID" value="KAJ8404914.1"/>
    <property type="molecule type" value="Genomic_DNA"/>
</dbReference>
<dbReference type="Proteomes" id="UP001221898">
    <property type="component" value="Unassembled WGS sequence"/>
</dbReference>
<evidence type="ECO:0000313" key="3">
    <source>
        <dbReference type="Proteomes" id="UP001221898"/>
    </source>
</evidence>
<dbReference type="PANTHER" id="PTHR21678">
    <property type="entry name" value="GROWTH INHIBITION AND DIFFERENTIATION RELATED PROTEIN 88"/>
    <property type="match status" value="1"/>
</dbReference>
<name>A0AAD7SLR4_9TELE</name>
<feature type="compositionally biased region" description="Basic and acidic residues" evidence="1">
    <location>
        <begin position="75"/>
        <end position="92"/>
    </location>
</feature>
<sequence>MHLLPIPFQPPPRPNHDEPLKSLPAVNQSDLFPGKPRPQAVPTAGVGCAAPHPRPSSVTVNDITQAEPPAVMEQEGDRTPAHSKKPDMERYIPKGQQDKGASPKEPPANPNPSPGDKAQAQAACKPRTRPRYSDKGRKSNSKVKRNKGANSLPNGDLGPSAEKADPEDEAQGIQTGDGGSLLETEFGLDGPGTEGNVPLEVLSDSPGQETNQHMNQRQEPEQAEESWDSLFNDNGDCLDPHLIEEISLNAGKKESTQEPRFNNYNWDTEQEAELELRDDELSHIVEIYDFPSEFKMEDLLRAFHSYQQRGFDIQWVDEQHALGLFSSPIAARDALRSKHPLMKVRPLSQASDVTKAKARSCSDYLLPAKERPETSAVLARRLVIGALGVRSPQSPDEKEADRRKLQVAREQKRLVAKQREDAWEGK</sequence>